<sequence>MIARILFHQIEYWFEEDENKTITGIDEEYIKHMINDGYSSGQLVSYDSEDNEYYGWWQIKGYETQEGR</sequence>
<reference evidence="1 2" key="1">
    <citation type="submission" date="2023-02" db="EMBL/GenBank/DDBJ databases">
        <title>Oceanobacillus kimchii IFOP_LL358 isolated form Alexandrium catenella lab strain.</title>
        <authorList>
            <person name="Gajardo G."/>
            <person name="Ueki S."/>
            <person name="Maruyama F."/>
        </authorList>
    </citation>
    <scope>NUCLEOTIDE SEQUENCE [LARGE SCALE GENOMIC DNA]</scope>
    <source>
        <strain evidence="1 2">IFOP_LL358</strain>
    </source>
</reference>
<keyword evidence="2" id="KW-1185">Reference proteome</keyword>
<accession>A0ABQ5TI86</accession>
<evidence type="ECO:0000313" key="1">
    <source>
        <dbReference type="EMBL" id="GLO66170.1"/>
    </source>
</evidence>
<proteinExistence type="predicted"/>
<gene>
    <name evidence="1" type="ORF">MACH08_19540</name>
</gene>
<dbReference type="RefSeq" id="WP_317958052.1">
    <property type="nucleotide sequence ID" value="NZ_BSKO01000001.1"/>
</dbReference>
<organism evidence="1 2">
    <name type="scientific">Oceanobacillus kimchii</name>
    <dbReference type="NCBI Taxonomy" id="746691"/>
    <lineage>
        <taxon>Bacteria</taxon>
        <taxon>Bacillati</taxon>
        <taxon>Bacillota</taxon>
        <taxon>Bacilli</taxon>
        <taxon>Bacillales</taxon>
        <taxon>Bacillaceae</taxon>
        <taxon>Oceanobacillus</taxon>
    </lineage>
</organism>
<dbReference type="Proteomes" id="UP001275436">
    <property type="component" value="Unassembled WGS sequence"/>
</dbReference>
<dbReference type="EMBL" id="BSKO01000001">
    <property type="protein sequence ID" value="GLO66170.1"/>
    <property type="molecule type" value="Genomic_DNA"/>
</dbReference>
<comment type="caution">
    <text evidence="1">The sequence shown here is derived from an EMBL/GenBank/DDBJ whole genome shotgun (WGS) entry which is preliminary data.</text>
</comment>
<evidence type="ECO:0000313" key="2">
    <source>
        <dbReference type="Proteomes" id="UP001275436"/>
    </source>
</evidence>
<protein>
    <submittedName>
        <fullName evidence="1">Uncharacterized protein</fullName>
    </submittedName>
</protein>
<name>A0ABQ5TI86_9BACI</name>